<evidence type="ECO:0000313" key="10">
    <source>
        <dbReference type="Proteomes" id="UP001319827"/>
    </source>
</evidence>
<dbReference type="SUPFAM" id="SSF53790">
    <property type="entry name" value="Tetrapyrrole methylase"/>
    <property type="match status" value="1"/>
</dbReference>
<evidence type="ECO:0000256" key="7">
    <source>
        <dbReference type="PIRNR" id="PIRNR036427"/>
    </source>
</evidence>
<dbReference type="InterPro" id="IPR006364">
    <property type="entry name" value="CobI/CbiL/CobIJ_dom"/>
</dbReference>
<dbReference type="CDD" id="cd11645">
    <property type="entry name" value="Precorrin_2_C20_MT"/>
    <property type="match status" value="1"/>
</dbReference>
<dbReference type="InterPro" id="IPR012382">
    <property type="entry name" value="CobI/CbiL"/>
</dbReference>
<evidence type="ECO:0000256" key="1">
    <source>
        <dbReference type="ARBA" id="ARBA00004953"/>
    </source>
</evidence>
<dbReference type="InterPro" id="IPR000878">
    <property type="entry name" value="4pyrrol_Mease"/>
</dbReference>
<evidence type="ECO:0000256" key="5">
    <source>
        <dbReference type="ARBA" id="ARBA00022679"/>
    </source>
</evidence>
<comment type="similarity">
    <text evidence="2 7">Belongs to the precorrin methyltransferase family.</text>
</comment>
<keyword evidence="6" id="KW-0949">S-adenosyl-L-methionine</keyword>
<dbReference type="NCBIfam" id="TIGR01467">
    <property type="entry name" value="cobI_cbiL"/>
    <property type="match status" value="1"/>
</dbReference>
<reference evidence="9 10" key="2">
    <citation type="journal article" date="2021" name="Int. J. Syst. Evol. Microbiol.">
        <title>Isolation and Polyphasic Characterization of Desulfuromonas versatilis sp. Nov., an Electrogenic Bacteria Capable of Versatile Metabolism Isolated from a Graphene Oxide-Reducing Enrichment Culture.</title>
        <authorList>
            <person name="Xie L."/>
            <person name="Yoshida N."/>
            <person name="Ishii S."/>
            <person name="Meng L."/>
        </authorList>
    </citation>
    <scope>NUCLEOTIDE SEQUENCE [LARGE SCALE GENOMIC DNA]</scope>
    <source>
        <strain evidence="9 10">NIT-T3</strain>
    </source>
</reference>
<sequence length="234" mass="25803">MQARVIAVGVGPGDPELLTLKGARLIREADVVVTPVSDPGKSSIARSIIEGLLDPQRQQLVTQVFPMRRDQSGLEEDWVRSAHEVAGFVQQGKTVAFVTIGDPFLYSTFLYLYHQLQKFHPAIEVEIVSGVSSINTAAALAGLPLGLSDERLAVLPATYEEQKLVQTLEQFDTIVLMKVHRVFGRIRTLLAELGLKEQAVYVKRVGLPGEAVFHDLDQVGEEDLNYLSMVIVKK</sequence>
<accession>A0ABN6DUM4</accession>
<evidence type="ECO:0000313" key="9">
    <source>
        <dbReference type="EMBL" id="BCR03745.1"/>
    </source>
</evidence>
<dbReference type="PANTHER" id="PTHR43467:SF2">
    <property type="entry name" value="COBALT-PRECORRIN-2 C(20)-METHYLTRANSFERASE"/>
    <property type="match status" value="1"/>
</dbReference>
<evidence type="ECO:0000256" key="6">
    <source>
        <dbReference type="ARBA" id="ARBA00022691"/>
    </source>
</evidence>
<dbReference type="PIRSF" id="PIRSF036427">
    <property type="entry name" value="Precrrn-2_mtase"/>
    <property type="match status" value="1"/>
</dbReference>
<dbReference type="Gene3D" id="3.40.1010.10">
    <property type="entry name" value="Cobalt-precorrin-4 Transmethylase, Domain 1"/>
    <property type="match status" value="1"/>
</dbReference>
<evidence type="ECO:0000256" key="3">
    <source>
        <dbReference type="ARBA" id="ARBA00022573"/>
    </source>
</evidence>
<dbReference type="EMBL" id="AP024355">
    <property type="protein sequence ID" value="BCR03745.1"/>
    <property type="molecule type" value="Genomic_DNA"/>
</dbReference>
<name>A0ABN6DUM4_9BACT</name>
<comment type="pathway">
    <text evidence="1">Cofactor biosynthesis; adenosylcobalamin biosynthesis.</text>
</comment>
<keyword evidence="3" id="KW-0169">Cobalamin biosynthesis</keyword>
<keyword evidence="10" id="KW-1185">Reference proteome</keyword>
<dbReference type="RefSeq" id="WP_221251195.1">
    <property type="nucleotide sequence ID" value="NZ_AP024355.1"/>
</dbReference>
<dbReference type="InterPro" id="IPR014776">
    <property type="entry name" value="4pyrrole_Mease_sub2"/>
</dbReference>
<evidence type="ECO:0000256" key="4">
    <source>
        <dbReference type="ARBA" id="ARBA00022603"/>
    </source>
</evidence>
<dbReference type="Pfam" id="PF00590">
    <property type="entry name" value="TP_methylase"/>
    <property type="match status" value="1"/>
</dbReference>
<evidence type="ECO:0000259" key="8">
    <source>
        <dbReference type="Pfam" id="PF00590"/>
    </source>
</evidence>
<keyword evidence="5" id="KW-0808">Transferase</keyword>
<protein>
    <submittedName>
        <fullName evidence="9">Precorrin-2 C(20)-methyltransferase</fullName>
    </submittedName>
</protein>
<dbReference type="InterPro" id="IPR035996">
    <property type="entry name" value="4pyrrol_Methylase_sf"/>
</dbReference>
<evidence type="ECO:0000256" key="2">
    <source>
        <dbReference type="ARBA" id="ARBA00005879"/>
    </source>
</evidence>
<feature type="domain" description="Tetrapyrrole methylase" evidence="8">
    <location>
        <begin position="5"/>
        <end position="214"/>
    </location>
</feature>
<reference evidence="9 10" key="1">
    <citation type="journal article" date="2016" name="C (Basel)">
        <title>Selective Growth of and Electricity Production by Marine Exoelectrogenic Bacteria in Self-Aggregated Hydrogel of Microbially Reduced Graphene Oxide.</title>
        <authorList>
            <person name="Yoshida N."/>
            <person name="Goto Y."/>
            <person name="Miyata Y."/>
        </authorList>
    </citation>
    <scope>NUCLEOTIDE SEQUENCE [LARGE SCALE GENOMIC DNA]</scope>
    <source>
        <strain evidence="9 10">NIT-T3</strain>
    </source>
</reference>
<gene>
    <name evidence="9" type="primary">cbiL</name>
    <name evidence="9" type="ORF">DESUT3_08140</name>
</gene>
<organism evidence="9 10">
    <name type="scientific">Desulfuromonas versatilis</name>
    <dbReference type="NCBI Taxonomy" id="2802975"/>
    <lineage>
        <taxon>Bacteria</taxon>
        <taxon>Pseudomonadati</taxon>
        <taxon>Thermodesulfobacteriota</taxon>
        <taxon>Desulfuromonadia</taxon>
        <taxon>Desulfuromonadales</taxon>
        <taxon>Desulfuromonadaceae</taxon>
        <taxon>Desulfuromonas</taxon>
    </lineage>
</organism>
<dbReference type="Proteomes" id="UP001319827">
    <property type="component" value="Chromosome"/>
</dbReference>
<keyword evidence="4" id="KW-0489">Methyltransferase</keyword>
<proteinExistence type="inferred from homology"/>
<dbReference type="PANTHER" id="PTHR43467">
    <property type="entry name" value="COBALT-PRECORRIN-2 C(20)-METHYLTRANSFERASE"/>
    <property type="match status" value="1"/>
</dbReference>
<dbReference type="InterPro" id="IPR014777">
    <property type="entry name" value="4pyrrole_Mease_sub1"/>
</dbReference>
<dbReference type="Gene3D" id="3.30.950.10">
    <property type="entry name" value="Methyltransferase, Cobalt-precorrin-4 Transmethylase, Domain 2"/>
    <property type="match status" value="1"/>
</dbReference>